<dbReference type="CDD" id="cd00806">
    <property type="entry name" value="TrpRS_core"/>
    <property type="match status" value="1"/>
</dbReference>
<dbReference type="InterPro" id="IPR014729">
    <property type="entry name" value="Rossmann-like_a/b/a_fold"/>
</dbReference>
<dbReference type="RefSeq" id="WP_089860209.1">
    <property type="nucleotide sequence ID" value="NZ_FOTI01000008.1"/>
</dbReference>
<dbReference type="InterPro" id="IPR050203">
    <property type="entry name" value="Trp-tRNA_synthetase"/>
</dbReference>
<evidence type="ECO:0000256" key="9">
    <source>
        <dbReference type="RuleBase" id="RU363036"/>
    </source>
</evidence>
<comment type="subunit">
    <text evidence="8">Homodimer.</text>
</comment>
<accession>A0A1I4GSM8</accession>
<keyword evidence="11" id="KW-1185">Reference proteome</keyword>
<comment type="catalytic activity">
    <reaction evidence="7 8">
        <text>tRNA(Trp) + L-tryptophan + ATP = L-tryptophyl-tRNA(Trp) + AMP + diphosphate + H(+)</text>
        <dbReference type="Rhea" id="RHEA:24080"/>
        <dbReference type="Rhea" id="RHEA-COMP:9671"/>
        <dbReference type="Rhea" id="RHEA-COMP:9705"/>
        <dbReference type="ChEBI" id="CHEBI:15378"/>
        <dbReference type="ChEBI" id="CHEBI:30616"/>
        <dbReference type="ChEBI" id="CHEBI:33019"/>
        <dbReference type="ChEBI" id="CHEBI:57912"/>
        <dbReference type="ChEBI" id="CHEBI:78442"/>
        <dbReference type="ChEBI" id="CHEBI:78535"/>
        <dbReference type="ChEBI" id="CHEBI:456215"/>
        <dbReference type="EC" id="6.1.1.2"/>
    </reaction>
</comment>
<evidence type="ECO:0000256" key="2">
    <source>
        <dbReference type="ARBA" id="ARBA00022598"/>
    </source>
</evidence>
<dbReference type="AlphaFoldDB" id="A0A1I4GSM8"/>
<dbReference type="InterPro" id="IPR001412">
    <property type="entry name" value="aa-tRNA-synth_I_CS"/>
</dbReference>
<evidence type="ECO:0000313" key="10">
    <source>
        <dbReference type="EMBL" id="SFL33034.1"/>
    </source>
</evidence>
<feature type="binding site" evidence="8">
    <location>
        <position position="191"/>
    </location>
    <ligand>
        <name>ATP</name>
        <dbReference type="ChEBI" id="CHEBI:30616"/>
    </ligand>
</feature>
<keyword evidence="8" id="KW-0963">Cytoplasm</keyword>
<comment type="subcellular location">
    <subcellularLocation>
        <location evidence="8">Cytoplasm</location>
    </subcellularLocation>
</comment>
<keyword evidence="4 8" id="KW-0067">ATP-binding</keyword>
<dbReference type="EMBL" id="FOTI01000008">
    <property type="protein sequence ID" value="SFL33034.1"/>
    <property type="molecule type" value="Genomic_DNA"/>
</dbReference>
<dbReference type="PANTHER" id="PTHR43766:SF1">
    <property type="entry name" value="TRYPTOPHAN--TRNA LIGASE, MITOCHONDRIAL"/>
    <property type="match status" value="1"/>
</dbReference>
<dbReference type="GO" id="GO:0005524">
    <property type="term" value="F:ATP binding"/>
    <property type="evidence" value="ECO:0007669"/>
    <property type="project" value="UniProtKB-UniRule"/>
</dbReference>
<evidence type="ECO:0000256" key="4">
    <source>
        <dbReference type="ARBA" id="ARBA00022840"/>
    </source>
</evidence>
<dbReference type="Gene3D" id="3.40.50.620">
    <property type="entry name" value="HUPs"/>
    <property type="match status" value="1"/>
</dbReference>
<evidence type="ECO:0000313" key="11">
    <source>
        <dbReference type="Proteomes" id="UP000199006"/>
    </source>
</evidence>
<dbReference type="Gene3D" id="1.10.240.10">
    <property type="entry name" value="Tyrosyl-Transfer RNA Synthetase"/>
    <property type="match status" value="1"/>
</dbReference>
<evidence type="ECO:0000256" key="1">
    <source>
        <dbReference type="ARBA" id="ARBA00005594"/>
    </source>
</evidence>
<dbReference type="InterPro" id="IPR002306">
    <property type="entry name" value="Trp-tRNA-ligase"/>
</dbReference>
<feature type="binding site" evidence="8">
    <location>
        <begin position="152"/>
        <end position="154"/>
    </location>
    <ligand>
        <name>ATP</name>
        <dbReference type="ChEBI" id="CHEBI:30616"/>
    </ligand>
</feature>
<dbReference type="STRING" id="29563.SAMN02983006_00856"/>
<reference evidence="10 11" key="1">
    <citation type="submission" date="2016-10" db="EMBL/GenBank/DDBJ databases">
        <authorList>
            <person name="de Groot N.N."/>
        </authorList>
    </citation>
    <scope>NUCLEOTIDE SEQUENCE [LARGE SCALE GENOMIC DNA]</scope>
    <source>
        <strain evidence="10 11">ATCC 51327</strain>
    </source>
</reference>
<keyword evidence="5 8" id="KW-0648">Protein biosynthesis</keyword>
<dbReference type="GO" id="GO:0004830">
    <property type="term" value="F:tryptophan-tRNA ligase activity"/>
    <property type="evidence" value="ECO:0007669"/>
    <property type="project" value="UniProtKB-UniRule"/>
</dbReference>
<protein>
    <recommendedName>
        <fullName evidence="8">Tryptophan--tRNA ligase</fullName>
        <ecNumber evidence="8">6.1.1.2</ecNumber>
    </recommendedName>
    <alternativeName>
        <fullName evidence="8">Tryptophanyl-tRNA synthetase</fullName>
        <shortName evidence="8">TrpRS</shortName>
    </alternativeName>
</protein>
<evidence type="ECO:0000256" key="7">
    <source>
        <dbReference type="ARBA" id="ARBA00049929"/>
    </source>
</evidence>
<dbReference type="InterPro" id="IPR002305">
    <property type="entry name" value="aa-tRNA-synth_Ic"/>
</dbReference>
<evidence type="ECO:0000256" key="6">
    <source>
        <dbReference type="ARBA" id="ARBA00023146"/>
    </source>
</evidence>
<evidence type="ECO:0000256" key="5">
    <source>
        <dbReference type="ARBA" id="ARBA00022917"/>
    </source>
</evidence>
<dbReference type="OrthoDB" id="9801042at2"/>
<dbReference type="SUPFAM" id="SSF52374">
    <property type="entry name" value="Nucleotidylyl transferase"/>
    <property type="match status" value="1"/>
</dbReference>
<dbReference type="InterPro" id="IPR024109">
    <property type="entry name" value="Trp-tRNA-ligase_bac-type"/>
</dbReference>
<keyword evidence="3 8" id="KW-0547">Nucleotide-binding</keyword>
<dbReference type="GO" id="GO:0005829">
    <property type="term" value="C:cytosol"/>
    <property type="evidence" value="ECO:0007669"/>
    <property type="project" value="TreeGrafter"/>
</dbReference>
<dbReference type="PROSITE" id="PS00178">
    <property type="entry name" value="AA_TRNA_LIGASE_I"/>
    <property type="match status" value="1"/>
</dbReference>
<sequence>MNSKTAKKRVFSGIQPTGQIHIGNYIGALSLWVENQAKYDNIFCIVDLHSLTIPENITADYLRQKVREAAALYLASGIDPEQSTIFVQSQVPAHAELTWLLNCVTPIGWLERMTQYKSKSENVESVGTGLFDYPVLMAADILLYQTDLVPVGEDQTQHIEITRDIAQRFNHLYQPTFKLPEKLIRRSGARIMGFDEPTNKMSKSRAEVSDRHAIGLLDSPAKIKNTIMKATTDSDRETRFEYASPGVKNMLVLYEALTGESRTEIENHFAGSGYGKLKQDLVEVVVETLRPIQNKYQQLMEAEDYLTKVLNEGRERAQTIAVQTLNQVKMRMGLK</sequence>
<evidence type="ECO:0000256" key="3">
    <source>
        <dbReference type="ARBA" id="ARBA00022741"/>
    </source>
</evidence>
<dbReference type="Pfam" id="PF00579">
    <property type="entry name" value="tRNA-synt_1b"/>
    <property type="match status" value="1"/>
</dbReference>
<dbReference type="NCBIfam" id="TIGR00233">
    <property type="entry name" value="trpS"/>
    <property type="match status" value="1"/>
</dbReference>
<feature type="binding site" evidence="8">
    <location>
        <begin position="23"/>
        <end position="24"/>
    </location>
    <ligand>
        <name>ATP</name>
        <dbReference type="ChEBI" id="CHEBI:30616"/>
    </ligand>
</feature>
<keyword evidence="6 8" id="KW-0030">Aminoacyl-tRNA synthetase</keyword>
<dbReference type="PRINTS" id="PR01039">
    <property type="entry name" value="TRNASYNTHTRP"/>
</dbReference>
<feature type="short sequence motif" description="'HIGH' region" evidence="8">
    <location>
        <begin position="16"/>
        <end position="24"/>
    </location>
</feature>
<proteinExistence type="inferred from homology"/>
<keyword evidence="2 8" id="KW-0436">Ligase</keyword>
<name>A0A1I4GSM8_9FIRM</name>
<dbReference type="HAMAP" id="MF_00140_B">
    <property type="entry name" value="Trp_tRNA_synth_B"/>
    <property type="match status" value="1"/>
</dbReference>
<gene>
    <name evidence="8" type="primary">trpS</name>
    <name evidence="10" type="ORF">SAMN02983006_00856</name>
</gene>
<comment type="similarity">
    <text evidence="1 8 9">Belongs to the class-I aminoacyl-tRNA synthetase family.</text>
</comment>
<dbReference type="GO" id="GO:0006436">
    <property type="term" value="P:tryptophanyl-tRNA aminoacylation"/>
    <property type="evidence" value="ECO:0007669"/>
    <property type="project" value="UniProtKB-UniRule"/>
</dbReference>
<evidence type="ECO:0000256" key="8">
    <source>
        <dbReference type="HAMAP-Rule" id="MF_00140"/>
    </source>
</evidence>
<dbReference type="EC" id="6.1.1.2" evidence="8"/>
<dbReference type="PANTHER" id="PTHR43766">
    <property type="entry name" value="TRYPTOPHAN--TRNA LIGASE, MITOCHONDRIAL"/>
    <property type="match status" value="1"/>
</dbReference>
<comment type="function">
    <text evidence="8">Catalyzes the attachment of tryptophan to tRNA(Trp).</text>
</comment>
<feature type="binding site" evidence="8">
    <location>
        <begin position="15"/>
        <end position="17"/>
    </location>
    <ligand>
        <name>ATP</name>
        <dbReference type="ChEBI" id="CHEBI:30616"/>
    </ligand>
</feature>
<feature type="binding site" evidence="8">
    <location>
        <begin position="200"/>
        <end position="204"/>
    </location>
    <ligand>
        <name>ATP</name>
        <dbReference type="ChEBI" id="CHEBI:30616"/>
    </ligand>
</feature>
<feature type="binding site" evidence="8">
    <location>
        <position position="140"/>
    </location>
    <ligand>
        <name>L-tryptophan</name>
        <dbReference type="ChEBI" id="CHEBI:57912"/>
    </ligand>
</feature>
<feature type="short sequence motif" description="'KMSKS' region" evidence="8">
    <location>
        <begin position="200"/>
        <end position="204"/>
    </location>
</feature>
<organism evidence="10 11">
    <name type="scientific">Halanaerobium salsuginis</name>
    <dbReference type="NCBI Taxonomy" id="29563"/>
    <lineage>
        <taxon>Bacteria</taxon>
        <taxon>Bacillati</taxon>
        <taxon>Bacillota</taxon>
        <taxon>Clostridia</taxon>
        <taxon>Halanaerobiales</taxon>
        <taxon>Halanaerobiaceae</taxon>
        <taxon>Halanaerobium</taxon>
    </lineage>
</organism>
<dbReference type="Proteomes" id="UP000199006">
    <property type="component" value="Unassembled WGS sequence"/>
</dbReference>